<dbReference type="PANTHER" id="PTHR21137">
    <property type="entry name" value="ODORANT RECEPTOR"/>
    <property type="match status" value="1"/>
</dbReference>
<evidence type="ECO:0000256" key="3">
    <source>
        <dbReference type="ARBA" id="ARBA00022606"/>
    </source>
</evidence>
<reference evidence="11" key="1">
    <citation type="submission" date="2019-04" db="EMBL/GenBank/DDBJ databases">
        <authorList>
            <person name="Sheng S."/>
        </authorList>
    </citation>
    <scope>NUCLEOTIDE SEQUENCE</scope>
</reference>
<keyword evidence="4 10" id="KW-0812">Transmembrane</keyword>
<proteinExistence type="evidence at transcript level"/>
<organism evidence="11">
    <name type="scientific">Glyphodes pyloalis</name>
    <name type="common">Lesser mulberry snout moth</name>
    <dbReference type="NCBI Taxonomy" id="1242752"/>
    <lineage>
        <taxon>Eukaryota</taxon>
        <taxon>Metazoa</taxon>
        <taxon>Ecdysozoa</taxon>
        <taxon>Arthropoda</taxon>
        <taxon>Hexapoda</taxon>
        <taxon>Insecta</taxon>
        <taxon>Pterygota</taxon>
        <taxon>Neoptera</taxon>
        <taxon>Endopterygota</taxon>
        <taxon>Lepidoptera</taxon>
        <taxon>Glossata</taxon>
        <taxon>Ditrysia</taxon>
        <taxon>Pyraloidea</taxon>
        <taxon>Crambidae</taxon>
        <taxon>Spilomelinae</taxon>
        <taxon>Glyphodes</taxon>
    </lineage>
</organism>
<feature type="transmembrane region" description="Helical" evidence="10">
    <location>
        <begin position="368"/>
        <end position="394"/>
    </location>
</feature>
<dbReference type="GO" id="GO:0004984">
    <property type="term" value="F:olfactory receptor activity"/>
    <property type="evidence" value="ECO:0007669"/>
    <property type="project" value="InterPro"/>
</dbReference>
<sequence length="399" mass="46567">MCNTISIMEEQLSYLSLARQIKYLRFGGLYKLDSKSPTTHKILHTIYMRGVLCFFIVYTIQQILKIHEVRGNMDKVMGTMFLLLTNMDCIYKISIFSTKPIQIEEIFNVLKGPIFNQREPEHRNILLDTVRQAFIVFRIFNSMCLFTCFLWVLHPTILHMQGKSVEFTVWLPFDVNSDPQYYIAVFYVWVQTTALAYCNSTMDIIIVFLLEQCRTQVSILRLDLVNLVEKSKKEAVETSCRYSYVLERRMKNIVKHHKEILSAADKIQDTFGGCTFCQFFVSGWILCTSVYRIVSVAPASIEFVSMVMYVVCILLQVYLYCYYGTELTYESEKLIQSAYTADWLEIPVKQRRYLITFMERIKKPICPMAGYIIPLSNATFISIVRSSFSFYAFLKNSGH</sequence>
<comment type="caution">
    <text evidence="10">Lacks conserved residue(s) required for the propagation of feature annotation.</text>
</comment>
<evidence type="ECO:0000256" key="4">
    <source>
        <dbReference type="ARBA" id="ARBA00022692"/>
    </source>
</evidence>
<dbReference type="EMBL" id="MK820997">
    <property type="protein sequence ID" value="QIJ45784.1"/>
    <property type="molecule type" value="mRNA"/>
</dbReference>
<comment type="similarity">
    <text evidence="10">Belongs to the insect chemoreceptor superfamily. Heteromeric odorant receptor channel (TC 1.A.69) family.</text>
</comment>
<keyword evidence="9 10" id="KW-0807">Transducer</keyword>
<keyword evidence="5 10" id="KW-0552">Olfaction</keyword>
<feature type="transmembrane region" description="Helical" evidence="10">
    <location>
        <begin position="181"/>
        <end position="210"/>
    </location>
</feature>
<keyword evidence="2" id="KW-1003">Cell membrane</keyword>
<keyword evidence="3 10" id="KW-0716">Sensory transduction</keyword>
<feature type="transmembrane region" description="Helical" evidence="10">
    <location>
        <begin position="303"/>
        <end position="323"/>
    </location>
</feature>
<evidence type="ECO:0000256" key="2">
    <source>
        <dbReference type="ARBA" id="ARBA00022475"/>
    </source>
</evidence>
<keyword evidence="8 10" id="KW-0675">Receptor</keyword>
<protein>
    <recommendedName>
        <fullName evidence="10">Odorant receptor</fullName>
    </recommendedName>
</protein>
<keyword evidence="6 10" id="KW-1133">Transmembrane helix</keyword>
<comment type="subcellular location">
    <subcellularLocation>
        <location evidence="1 10">Cell membrane</location>
        <topology evidence="1 10">Multi-pass membrane protein</topology>
    </subcellularLocation>
</comment>
<evidence type="ECO:0000256" key="6">
    <source>
        <dbReference type="ARBA" id="ARBA00022989"/>
    </source>
</evidence>
<evidence type="ECO:0000256" key="10">
    <source>
        <dbReference type="RuleBase" id="RU351113"/>
    </source>
</evidence>
<name>A0A6M3GWL1_GLYPY</name>
<evidence type="ECO:0000256" key="1">
    <source>
        <dbReference type="ARBA" id="ARBA00004651"/>
    </source>
</evidence>
<dbReference type="PANTHER" id="PTHR21137:SF35">
    <property type="entry name" value="ODORANT RECEPTOR 19A-RELATED"/>
    <property type="match status" value="1"/>
</dbReference>
<dbReference type="GO" id="GO:0005549">
    <property type="term" value="F:odorant binding"/>
    <property type="evidence" value="ECO:0007669"/>
    <property type="project" value="InterPro"/>
</dbReference>
<evidence type="ECO:0000256" key="5">
    <source>
        <dbReference type="ARBA" id="ARBA00022725"/>
    </source>
</evidence>
<accession>A0A6M3GWL1</accession>
<dbReference type="AlphaFoldDB" id="A0A6M3GWL1"/>
<evidence type="ECO:0000256" key="8">
    <source>
        <dbReference type="ARBA" id="ARBA00023170"/>
    </source>
</evidence>
<dbReference type="InterPro" id="IPR004117">
    <property type="entry name" value="7tm6_olfct_rcpt"/>
</dbReference>
<evidence type="ECO:0000313" key="11">
    <source>
        <dbReference type="EMBL" id="QIJ45784.1"/>
    </source>
</evidence>
<dbReference type="GO" id="GO:0007165">
    <property type="term" value="P:signal transduction"/>
    <property type="evidence" value="ECO:0007669"/>
    <property type="project" value="UniProtKB-KW"/>
</dbReference>
<gene>
    <name evidence="11" type="primary">OR6</name>
</gene>
<evidence type="ECO:0000256" key="9">
    <source>
        <dbReference type="ARBA" id="ARBA00023224"/>
    </source>
</evidence>
<feature type="transmembrane region" description="Helical" evidence="10">
    <location>
        <begin position="270"/>
        <end position="291"/>
    </location>
</feature>
<evidence type="ECO:0000256" key="7">
    <source>
        <dbReference type="ARBA" id="ARBA00023136"/>
    </source>
</evidence>
<dbReference type="Pfam" id="PF02949">
    <property type="entry name" value="7tm_6"/>
    <property type="match status" value="1"/>
</dbReference>
<keyword evidence="7 10" id="KW-0472">Membrane</keyword>
<dbReference type="GO" id="GO:0005886">
    <property type="term" value="C:plasma membrane"/>
    <property type="evidence" value="ECO:0007669"/>
    <property type="project" value="UniProtKB-SubCell"/>
</dbReference>
<feature type="transmembrane region" description="Helical" evidence="10">
    <location>
        <begin position="133"/>
        <end position="153"/>
    </location>
</feature>